<protein>
    <recommendedName>
        <fullName evidence="3">CC domain-containing protein</fullName>
    </recommendedName>
</protein>
<organism evidence="1 2">
    <name type="scientific">Oesophagostomum dentatum</name>
    <name type="common">Nodular worm</name>
    <dbReference type="NCBI Taxonomy" id="61180"/>
    <lineage>
        <taxon>Eukaryota</taxon>
        <taxon>Metazoa</taxon>
        <taxon>Ecdysozoa</taxon>
        <taxon>Nematoda</taxon>
        <taxon>Chromadorea</taxon>
        <taxon>Rhabditida</taxon>
        <taxon>Rhabditina</taxon>
        <taxon>Rhabditomorpha</taxon>
        <taxon>Strongyloidea</taxon>
        <taxon>Strongylidae</taxon>
        <taxon>Oesophagostomum</taxon>
    </lineage>
</organism>
<evidence type="ECO:0008006" key="3">
    <source>
        <dbReference type="Google" id="ProtNLM"/>
    </source>
</evidence>
<proteinExistence type="predicted"/>
<keyword evidence="2" id="KW-1185">Reference proteome</keyword>
<evidence type="ECO:0000313" key="1">
    <source>
        <dbReference type="EMBL" id="KHJ81014.1"/>
    </source>
</evidence>
<dbReference type="AlphaFoldDB" id="A0A0B1S7V9"/>
<dbReference type="Proteomes" id="UP000053660">
    <property type="component" value="Unassembled WGS sequence"/>
</dbReference>
<dbReference type="OrthoDB" id="5775165at2759"/>
<gene>
    <name evidence="1" type="ORF">OESDEN_19304</name>
</gene>
<name>A0A0B1S7V9_OESDE</name>
<accession>A0A0B1S7V9</accession>
<sequence length="31" mass="3366">MRFRGEAPYGSCYNGKCAAGYSCRAGNICCR</sequence>
<reference evidence="1 2" key="1">
    <citation type="submission" date="2014-03" db="EMBL/GenBank/DDBJ databases">
        <title>Draft genome of the hookworm Oesophagostomum dentatum.</title>
        <authorList>
            <person name="Mitreva M."/>
        </authorList>
    </citation>
    <scope>NUCLEOTIDE SEQUENCE [LARGE SCALE GENOMIC DNA]</scope>
    <source>
        <strain evidence="1 2">OD-Hann</strain>
    </source>
</reference>
<dbReference type="EMBL" id="KN595402">
    <property type="protein sequence ID" value="KHJ81014.1"/>
    <property type="molecule type" value="Genomic_DNA"/>
</dbReference>
<evidence type="ECO:0000313" key="2">
    <source>
        <dbReference type="Proteomes" id="UP000053660"/>
    </source>
</evidence>